<dbReference type="RefSeq" id="WP_312897717.1">
    <property type="nucleotide sequence ID" value="NZ_BAAALP010000006.1"/>
</dbReference>
<protein>
    <submittedName>
        <fullName evidence="2">Serine/threonine-protein kinase RsbT</fullName>
        <ecNumber evidence="2">2.7.11.1</ecNumber>
    </submittedName>
</protein>
<reference evidence="2 3" key="1">
    <citation type="submission" date="2020-08" db="EMBL/GenBank/DDBJ databases">
        <title>Genomic Encyclopedia of Type Strains, Phase IV (KMG-IV): sequencing the most valuable type-strain genomes for metagenomic binning, comparative biology and taxonomic classification.</title>
        <authorList>
            <person name="Goeker M."/>
        </authorList>
    </citation>
    <scope>NUCLEOTIDE SEQUENCE [LARGE SCALE GENOMIC DNA]</scope>
    <source>
        <strain evidence="2 3">DSM 44197</strain>
    </source>
</reference>
<dbReference type="GO" id="GO:0004674">
    <property type="term" value="F:protein serine/threonine kinase activity"/>
    <property type="evidence" value="ECO:0007669"/>
    <property type="project" value="UniProtKB-EC"/>
</dbReference>
<sequence>MGGAPASAPTVLSIGSDADLIRVRRAAREAAVRAGMSLAEQTRVITASSELARNTLVHGGGGRVEISDVTRPGRRGVRMVFADEGPGIPDVARALTDGFSTGTGLGLGLGGARRLVEEFGVDSRPGRGTTVTIVSWSRNPT</sequence>
<organism evidence="2 3">
    <name type="scientific">Actinomadura namibiensis</name>
    <dbReference type="NCBI Taxonomy" id="182080"/>
    <lineage>
        <taxon>Bacteria</taxon>
        <taxon>Bacillati</taxon>
        <taxon>Actinomycetota</taxon>
        <taxon>Actinomycetes</taxon>
        <taxon>Streptosporangiales</taxon>
        <taxon>Thermomonosporaceae</taxon>
        <taxon>Actinomadura</taxon>
    </lineage>
</organism>
<dbReference type="SMART" id="SM00387">
    <property type="entry name" value="HATPase_c"/>
    <property type="match status" value="1"/>
</dbReference>
<evidence type="ECO:0000313" key="3">
    <source>
        <dbReference type="Proteomes" id="UP000572680"/>
    </source>
</evidence>
<dbReference type="EC" id="2.7.11.1" evidence="2"/>
<dbReference type="Gene3D" id="3.30.565.10">
    <property type="entry name" value="Histidine kinase-like ATPase, C-terminal domain"/>
    <property type="match status" value="1"/>
</dbReference>
<name>A0A7W3LIJ0_ACTNM</name>
<keyword evidence="2" id="KW-0808">Transferase</keyword>
<gene>
    <name evidence="2" type="ORF">HNR61_000348</name>
</gene>
<dbReference type="EMBL" id="JACJIA010000001">
    <property type="protein sequence ID" value="MBA8948750.1"/>
    <property type="molecule type" value="Genomic_DNA"/>
</dbReference>
<accession>A0A7W3LIJ0</accession>
<comment type="caution">
    <text evidence="2">The sequence shown here is derived from an EMBL/GenBank/DDBJ whole genome shotgun (WGS) entry which is preliminary data.</text>
</comment>
<dbReference type="Pfam" id="PF02518">
    <property type="entry name" value="HATPase_c"/>
    <property type="match status" value="1"/>
</dbReference>
<keyword evidence="2" id="KW-0418">Kinase</keyword>
<dbReference type="SUPFAM" id="SSF55874">
    <property type="entry name" value="ATPase domain of HSP90 chaperone/DNA topoisomerase II/histidine kinase"/>
    <property type="match status" value="1"/>
</dbReference>
<dbReference type="Proteomes" id="UP000572680">
    <property type="component" value="Unassembled WGS sequence"/>
</dbReference>
<feature type="domain" description="Histidine kinase/HSP90-like ATPase" evidence="1">
    <location>
        <begin position="39"/>
        <end position="139"/>
    </location>
</feature>
<keyword evidence="3" id="KW-1185">Reference proteome</keyword>
<proteinExistence type="predicted"/>
<evidence type="ECO:0000259" key="1">
    <source>
        <dbReference type="SMART" id="SM00387"/>
    </source>
</evidence>
<evidence type="ECO:0000313" key="2">
    <source>
        <dbReference type="EMBL" id="MBA8948750.1"/>
    </source>
</evidence>
<dbReference type="InterPro" id="IPR003594">
    <property type="entry name" value="HATPase_dom"/>
</dbReference>
<dbReference type="AlphaFoldDB" id="A0A7W3LIJ0"/>
<dbReference type="InterPro" id="IPR036890">
    <property type="entry name" value="HATPase_C_sf"/>
</dbReference>